<dbReference type="InterPro" id="IPR051459">
    <property type="entry name" value="Cytochrome_c-type_DH"/>
</dbReference>
<protein>
    <submittedName>
        <fullName evidence="13">Cytochrome c</fullName>
    </submittedName>
</protein>
<feature type="binding site" description="covalent" evidence="9">
    <location>
        <position position="85"/>
    </location>
    <ligand>
        <name>heme c</name>
        <dbReference type="ChEBI" id="CHEBI:61717"/>
        <label>1</label>
    </ligand>
</feature>
<name>A0A7H0HDB5_9BURK</name>
<comment type="cofactor">
    <cofactor evidence="9">
        <name>heme c</name>
        <dbReference type="ChEBI" id="CHEBI:61717"/>
    </cofactor>
    <text evidence="9">Binds 3 heme c groups covalently per subunit.</text>
</comment>
<evidence type="ECO:0000256" key="9">
    <source>
        <dbReference type="PIRSR" id="PIRSR000018-50"/>
    </source>
</evidence>
<evidence type="ECO:0000259" key="12">
    <source>
        <dbReference type="PROSITE" id="PS51007"/>
    </source>
</evidence>
<feature type="transmembrane region" description="Helical" evidence="11">
    <location>
        <begin position="35"/>
        <end position="56"/>
    </location>
</feature>
<proteinExistence type="predicted"/>
<dbReference type="InterPro" id="IPR014353">
    <property type="entry name" value="Membr-bd_ADH_cyt_c"/>
</dbReference>
<feature type="binding site" description="covalent" evidence="9">
    <location>
        <position position="88"/>
    </location>
    <ligand>
        <name>heme c</name>
        <dbReference type="ChEBI" id="CHEBI:61717"/>
        <label>1</label>
    </ligand>
</feature>
<keyword evidence="14" id="KW-1185">Reference proteome</keyword>
<evidence type="ECO:0000256" key="6">
    <source>
        <dbReference type="ARBA" id="ARBA00022737"/>
    </source>
</evidence>
<dbReference type="SUPFAM" id="SSF46626">
    <property type="entry name" value="Cytochrome c"/>
    <property type="match status" value="3"/>
</dbReference>
<keyword evidence="3 9" id="KW-0349">Heme</keyword>
<dbReference type="GO" id="GO:0009055">
    <property type="term" value="F:electron transfer activity"/>
    <property type="evidence" value="ECO:0007669"/>
    <property type="project" value="InterPro"/>
</dbReference>
<keyword evidence="4 10" id="KW-0479">Metal-binding</keyword>
<evidence type="ECO:0000256" key="5">
    <source>
        <dbReference type="ARBA" id="ARBA00022729"/>
    </source>
</evidence>
<dbReference type="InterPro" id="IPR036909">
    <property type="entry name" value="Cyt_c-like_dom_sf"/>
</dbReference>
<evidence type="ECO:0000313" key="13">
    <source>
        <dbReference type="EMBL" id="QNP58531.1"/>
    </source>
</evidence>
<dbReference type="PANTHER" id="PTHR35008:SF8">
    <property type="entry name" value="ALCOHOL DEHYDROGENASE CYTOCHROME C SUBUNIT"/>
    <property type="match status" value="1"/>
</dbReference>
<evidence type="ECO:0000256" key="11">
    <source>
        <dbReference type="SAM" id="Phobius"/>
    </source>
</evidence>
<keyword evidence="7 10" id="KW-0408">Iron</keyword>
<organism evidence="13 14">
    <name type="scientific">Paenacidovorax monticola</name>
    <dbReference type="NCBI Taxonomy" id="1926868"/>
    <lineage>
        <taxon>Bacteria</taxon>
        <taxon>Pseudomonadati</taxon>
        <taxon>Pseudomonadota</taxon>
        <taxon>Betaproteobacteria</taxon>
        <taxon>Burkholderiales</taxon>
        <taxon>Comamonadaceae</taxon>
        <taxon>Paenacidovorax</taxon>
    </lineage>
</organism>
<dbReference type="PIRSF" id="PIRSF000018">
    <property type="entry name" value="Mb_ADH_cyt_c"/>
    <property type="match status" value="1"/>
</dbReference>
<feature type="domain" description="Cytochrome c" evidence="12">
    <location>
        <begin position="218"/>
        <end position="331"/>
    </location>
</feature>
<dbReference type="EMBL" id="CP060790">
    <property type="protein sequence ID" value="QNP58531.1"/>
    <property type="molecule type" value="Genomic_DNA"/>
</dbReference>
<dbReference type="PROSITE" id="PS51007">
    <property type="entry name" value="CYTC"/>
    <property type="match status" value="3"/>
</dbReference>
<feature type="binding site" description="axial binding residue" evidence="10">
    <location>
        <position position="372"/>
    </location>
    <ligand>
        <name>heme c</name>
        <dbReference type="ChEBI" id="CHEBI:61717"/>
        <label>3</label>
    </ligand>
    <ligandPart>
        <name>Fe</name>
        <dbReference type="ChEBI" id="CHEBI:18248"/>
    </ligandPart>
</feature>
<evidence type="ECO:0000256" key="1">
    <source>
        <dbReference type="ARBA" id="ARBA00004236"/>
    </source>
</evidence>
<dbReference type="Gene3D" id="1.10.760.10">
    <property type="entry name" value="Cytochrome c-like domain"/>
    <property type="match status" value="3"/>
</dbReference>
<keyword evidence="8 11" id="KW-0472">Membrane</keyword>
<dbReference type="KEGG" id="amon:H9L24_16185"/>
<evidence type="ECO:0000256" key="3">
    <source>
        <dbReference type="ARBA" id="ARBA00022617"/>
    </source>
</evidence>
<feature type="binding site" description="covalent" evidence="9">
    <location>
        <position position="368"/>
    </location>
    <ligand>
        <name>heme c</name>
        <dbReference type="ChEBI" id="CHEBI:61717"/>
        <label>3</label>
    </ligand>
</feature>
<feature type="binding site" description="covalent" evidence="9">
    <location>
        <position position="371"/>
    </location>
    <ligand>
        <name>heme c</name>
        <dbReference type="ChEBI" id="CHEBI:61717"/>
        <label>3</label>
    </ligand>
</feature>
<dbReference type="GO" id="GO:0005506">
    <property type="term" value="F:iron ion binding"/>
    <property type="evidence" value="ECO:0007669"/>
    <property type="project" value="InterPro"/>
</dbReference>
<dbReference type="GO" id="GO:0016614">
    <property type="term" value="F:oxidoreductase activity, acting on CH-OH group of donors"/>
    <property type="evidence" value="ECO:0007669"/>
    <property type="project" value="InterPro"/>
</dbReference>
<keyword evidence="2" id="KW-1003">Cell membrane</keyword>
<evidence type="ECO:0000256" key="7">
    <source>
        <dbReference type="ARBA" id="ARBA00023004"/>
    </source>
</evidence>
<evidence type="ECO:0000256" key="8">
    <source>
        <dbReference type="ARBA" id="ARBA00023136"/>
    </source>
</evidence>
<dbReference type="AlphaFoldDB" id="A0A7H0HDB5"/>
<feature type="domain" description="Cytochrome c" evidence="12">
    <location>
        <begin position="355"/>
        <end position="444"/>
    </location>
</feature>
<feature type="binding site" description="covalent" evidence="9">
    <location>
        <position position="233"/>
    </location>
    <ligand>
        <name>heme c</name>
        <dbReference type="ChEBI" id="CHEBI:61717"/>
        <label>2</label>
    </ligand>
</feature>
<keyword evidence="11" id="KW-0812">Transmembrane</keyword>
<feature type="binding site" description="axial binding residue" evidence="10">
    <location>
        <position position="237"/>
    </location>
    <ligand>
        <name>heme c</name>
        <dbReference type="ChEBI" id="CHEBI:61717"/>
        <label>2</label>
    </ligand>
    <ligandPart>
        <name>Fe</name>
        <dbReference type="ChEBI" id="CHEBI:18248"/>
    </ligandPart>
</feature>
<evidence type="ECO:0000313" key="14">
    <source>
        <dbReference type="Proteomes" id="UP000516057"/>
    </source>
</evidence>
<dbReference type="GO" id="GO:0020037">
    <property type="term" value="F:heme binding"/>
    <property type="evidence" value="ECO:0007669"/>
    <property type="project" value="InterPro"/>
</dbReference>
<feature type="binding site" description="axial binding residue" evidence="10">
    <location>
        <position position="89"/>
    </location>
    <ligand>
        <name>heme c</name>
        <dbReference type="ChEBI" id="CHEBI:61717"/>
        <label>1</label>
    </ligand>
    <ligandPart>
        <name>Fe</name>
        <dbReference type="ChEBI" id="CHEBI:18248"/>
    </ligandPart>
</feature>
<dbReference type="PANTHER" id="PTHR35008">
    <property type="entry name" value="BLL4482 PROTEIN-RELATED"/>
    <property type="match status" value="1"/>
</dbReference>
<evidence type="ECO:0000256" key="2">
    <source>
        <dbReference type="ARBA" id="ARBA00022475"/>
    </source>
</evidence>
<keyword evidence="11" id="KW-1133">Transmembrane helix</keyword>
<gene>
    <name evidence="13" type="ORF">H9L24_16185</name>
</gene>
<dbReference type="GO" id="GO:0005886">
    <property type="term" value="C:plasma membrane"/>
    <property type="evidence" value="ECO:0007669"/>
    <property type="project" value="UniProtKB-SubCell"/>
</dbReference>
<evidence type="ECO:0000256" key="4">
    <source>
        <dbReference type="ARBA" id="ARBA00022723"/>
    </source>
</evidence>
<dbReference type="InterPro" id="IPR009056">
    <property type="entry name" value="Cyt_c-like_dom"/>
</dbReference>
<comment type="subcellular location">
    <subcellularLocation>
        <location evidence="1">Cell membrane</location>
    </subcellularLocation>
</comment>
<evidence type="ECO:0000256" key="10">
    <source>
        <dbReference type="PIRSR" id="PIRSR000018-51"/>
    </source>
</evidence>
<feature type="binding site" description="covalent" evidence="9">
    <location>
        <position position="236"/>
    </location>
    <ligand>
        <name>heme c</name>
        <dbReference type="ChEBI" id="CHEBI:61717"/>
        <label>2</label>
    </ligand>
</feature>
<feature type="domain" description="Cytochrome c" evidence="12">
    <location>
        <begin position="71"/>
        <end position="174"/>
    </location>
</feature>
<sequence length="475" mass="50797">MGYPASRIGYCRARGLLPRIEANQDGEPTVKLKTLTASAGLLFLAVYGIALTVPLWHAPRQDAAVNLRDAQLVQRGAAIARQGDCVACHTAPGGQPFAGGLAMQTPLGAIYSTNITPDPVTGIGRYSYGDFERAVRRGFRPDGTALYPAMPTPSYAVVSDEDMHALYAYFQTGVAAVHRENTPGTIPWPLSMRWPLSLWHLAFGPSRQGFTPDPKASAEVNRGAYLVQGLGHCGACHTPRGVGFQEKALSLADGDAFLSGAVIDGWRAKSLRGEGTGLATWSEDEIVDFLRTGRTGTVAAFGSMAEVIAHSTQHFAPEDLRGIARYLKQLPPSGGKPVERATQPDATTDALLEGRYASRGALLYAEHCMACHRPDGRGVARIFPALAGNTAVTADNPQSLVQITLAGDRMPRTRHEPHAFAMPGFAALDDEDVAAVLSFIRMGWTNRAAPVAARDIADMRAFLARKTTVPNQIGN</sequence>
<keyword evidence="6" id="KW-0677">Repeat</keyword>
<keyword evidence="5" id="KW-0732">Signal</keyword>
<dbReference type="Pfam" id="PF00034">
    <property type="entry name" value="Cytochrom_C"/>
    <property type="match status" value="1"/>
</dbReference>
<reference evidence="13 14" key="1">
    <citation type="submission" date="2020-08" db="EMBL/GenBank/DDBJ databases">
        <title>Genome sequence of Acidovorax monticola KACC 19171T.</title>
        <authorList>
            <person name="Hyun D.-W."/>
            <person name="Bae J.-W."/>
        </authorList>
    </citation>
    <scope>NUCLEOTIDE SEQUENCE [LARGE SCALE GENOMIC DNA]</scope>
    <source>
        <strain evidence="13 14">KACC 19171</strain>
    </source>
</reference>
<accession>A0A7H0HDB5</accession>
<dbReference type="Proteomes" id="UP000516057">
    <property type="component" value="Chromosome"/>
</dbReference>